<feature type="region of interest" description="Disordered" evidence="1">
    <location>
        <begin position="242"/>
        <end position="267"/>
    </location>
</feature>
<evidence type="ECO:0000313" key="3">
    <source>
        <dbReference type="Proteomes" id="UP000521943"/>
    </source>
</evidence>
<name>A0A8H6I8C8_9AGAR</name>
<dbReference type="EMBL" id="JACGCI010000011">
    <property type="protein sequence ID" value="KAF6760810.1"/>
    <property type="molecule type" value="Genomic_DNA"/>
</dbReference>
<gene>
    <name evidence="2" type="ORF">DFP72DRAFT_881529</name>
</gene>
<protein>
    <submittedName>
        <fullName evidence="2">Uncharacterized protein</fullName>
    </submittedName>
</protein>
<dbReference type="AlphaFoldDB" id="A0A8H6I8C8"/>
<comment type="caution">
    <text evidence="2">The sequence shown here is derived from an EMBL/GenBank/DDBJ whole genome shotgun (WGS) entry which is preliminary data.</text>
</comment>
<dbReference type="Proteomes" id="UP000521943">
    <property type="component" value="Unassembled WGS sequence"/>
</dbReference>
<accession>A0A8H6I8C8</accession>
<proteinExistence type="predicted"/>
<keyword evidence="3" id="KW-1185">Reference proteome</keyword>
<organism evidence="2 3">
    <name type="scientific">Ephemerocybe angulata</name>
    <dbReference type="NCBI Taxonomy" id="980116"/>
    <lineage>
        <taxon>Eukaryota</taxon>
        <taxon>Fungi</taxon>
        <taxon>Dikarya</taxon>
        <taxon>Basidiomycota</taxon>
        <taxon>Agaricomycotina</taxon>
        <taxon>Agaricomycetes</taxon>
        <taxon>Agaricomycetidae</taxon>
        <taxon>Agaricales</taxon>
        <taxon>Agaricineae</taxon>
        <taxon>Psathyrellaceae</taxon>
        <taxon>Ephemerocybe</taxon>
    </lineage>
</organism>
<evidence type="ECO:0000256" key="1">
    <source>
        <dbReference type="SAM" id="MobiDB-lite"/>
    </source>
</evidence>
<evidence type="ECO:0000313" key="2">
    <source>
        <dbReference type="EMBL" id="KAF6760810.1"/>
    </source>
</evidence>
<sequence>MASYSAFFSSPIRPASPLPTHSDAIVVDEPMELDYPSGRESTPTQHTVTASLQAAAKITSTAAGSSATAQPRLRRRRSSLTIGVSPLTAIRSPTRTVGAALQMQRHLAMNPGRSRGGSLSSSNPPSAVEGFMMFGMATSSSVASEGTSLAGRLRSGSVGSNVYHTRAPLNPPATAGITSRYVHVRRVTSVPAPVPPPSAPLPALPQVPFSAGMAKAFTRTPFSYQNHDMPGSAGIPAAMSGQKLKGRDRGFSVSSTVGRIDEEMKEN</sequence>
<reference evidence="2 3" key="1">
    <citation type="submission" date="2020-07" db="EMBL/GenBank/DDBJ databases">
        <title>Comparative genomics of pyrophilous fungi reveals a link between fire events and developmental genes.</title>
        <authorList>
            <consortium name="DOE Joint Genome Institute"/>
            <person name="Steindorff A.S."/>
            <person name="Carver A."/>
            <person name="Calhoun S."/>
            <person name="Stillman K."/>
            <person name="Liu H."/>
            <person name="Lipzen A."/>
            <person name="Pangilinan J."/>
            <person name="Labutti K."/>
            <person name="Bruns T.D."/>
            <person name="Grigoriev I.V."/>
        </authorList>
    </citation>
    <scope>NUCLEOTIDE SEQUENCE [LARGE SCALE GENOMIC DNA]</scope>
    <source>
        <strain evidence="2 3">CBS 144469</strain>
    </source>
</reference>
<dbReference type="OrthoDB" id="3062963at2759"/>